<keyword evidence="1" id="KW-0812">Transmembrane</keyword>
<accession>A0A7D8A8U5</accession>
<dbReference type="AlphaFoldDB" id="A0A7D8A8U5"/>
<feature type="domain" description="DUF1468" evidence="2">
    <location>
        <begin position="2"/>
        <end position="138"/>
    </location>
</feature>
<feature type="transmembrane region" description="Helical" evidence="1">
    <location>
        <begin position="111"/>
        <end position="135"/>
    </location>
</feature>
<evidence type="ECO:0000313" key="4">
    <source>
        <dbReference type="Proteomes" id="UP000515708"/>
    </source>
</evidence>
<keyword evidence="1" id="KW-0472">Membrane</keyword>
<dbReference type="EMBL" id="CP043732">
    <property type="protein sequence ID" value="QMU96141.1"/>
    <property type="molecule type" value="Genomic_DNA"/>
</dbReference>
<evidence type="ECO:0000256" key="1">
    <source>
        <dbReference type="SAM" id="Phobius"/>
    </source>
</evidence>
<feature type="transmembrane region" description="Helical" evidence="1">
    <location>
        <begin position="69"/>
        <end position="91"/>
    </location>
</feature>
<feature type="transmembrane region" description="Helical" evidence="1">
    <location>
        <begin position="30"/>
        <end position="48"/>
    </location>
</feature>
<organism evidence="3 4">
    <name type="scientific">Microbacterium esteraromaticum</name>
    <dbReference type="NCBI Taxonomy" id="57043"/>
    <lineage>
        <taxon>Bacteria</taxon>
        <taxon>Bacillati</taxon>
        <taxon>Actinomycetota</taxon>
        <taxon>Actinomycetes</taxon>
        <taxon>Micrococcales</taxon>
        <taxon>Microbacteriaceae</taxon>
        <taxon>Microbacterium</taxon>
    </lineage>
</organism>
<dbReference type="InterPro" id="IPR009936">
    <property type="entry name" value="DUF1468"/>
</dbReference>
<sequence>MLALGVFALVGAFTIHVPVGVKVGPTIFPIFVSIVLLGSAAAVLVSVLRGNRAALEEGEDIDPDARTDWLTLAKIVGAVVAHLLLVDVIGWAPAAALLFGVVAWSLGAKRWWLAFVIGLAVALAVQIVFGGLMGLSLPWGPALGWLGGIF</sequence>
<name>A0A7D8A8U5_9MICO</name>
<proteinExistence type="predicted"/>
<reference evidence="3 4" key="1">
    <citation type="journal article" date="2020" name="Front. Microbiol.">
        <title>Design of Bacterial Strain-Specific qPCR Assays Using NGS Data and Publicly Available Resources and Its Application to Track Biocontrol Strains.</title>
        <authorList>
            <person name="Hernandez I."/>
            <person name="Sant C."/>
            <person name="Martinez R."/>
            <person name="Fernandez C."/>
        </authorList>
    </citation>
    <scope>NUCLEOTIDE SEQUENCE [LARGE SCALE GENOMIC DNA]</scope>
    <source>
        <strain evidence="3 4">B24</strain>
    </source>
</reference>
<evidence type="ECO:0000313" key="3">
    <source>
        <dbReference type="EMBL" id="QMU96141.1"/>
    </source>
</evidence>
<keyword evidence="1" id="KW-1133">Transmembrane helix</keyword>
<dbReference type="Proteomes" id="UP000515708">
    <property type="component" value="Chromosome"/>
</dbReference>
<evidence type="ECO:0000259" key="2">
    <source>
        <dbReference type="Pfam" id="PF07331"/>
    </source>
</evidence>
<protein>
    <submittedName>
        <fullName evidence="3">Tripartite tricarboxylate transporter TctB family protein</fullName>
    </submittedName>
</protein>
<gene>
    <name evidence="3" type="ORF">FVO59_02195</name>
</gene>
<dbReference type="Pfam" id="PF07331">
    <property type="entry name" value="TctB"/>
    <property type="match status" value="1"/>
</dbReference>